<organism evidence="1 2">
    <name type="scientific">Heliocybe sulcata</name>
    <dbReference type="NCBI Taxonomy" id="5364"/>
    <lineage>
        <taxon>Eukaryota</taxon>
        <taxon>Fungi</taxon>
        <taxon>Dikarya</taxon>
        <taxon>Basidiomycota</taxon>
        <taxon>Agaricomycotina</taxon>
        <taxon>Agaricomycetes</taxon>
        <taxon>Gloeophyllales</taxon>
        <taxon>Gloeophyllaceae</taxon>
        <taxon>Heliocybe</taxon>
    </lineage>
</organism>
<evidence type="ECO:0000313" key="1">
    <source>
        <dbReference type="EMBL" id="TFK53526.1"/>
    </source>
</evidence>
<name>A0A5C3NAP3_9AGAM</name>
<protein>
    <submittedName>
        <fullName evidence="1">Uncharacterized protein</fullName>
    </submittedName>
</protein>
<dbReference type="Proteomes" id="UP000305948">
    <property type="component" value="Unassembled WGS sequence"/>
</dbReference>
<gene>
    <name evidence="1" type="ORF">OE88DRAFT_1255050</name>
</gene>
<keyword evidence="2" id="KW-1185">Reference proteome</keyword>
<dbReference type="EMBL" id="ML213507">
    <property type="protein sequence ID" value="TFK53526.1"/>
    <property type="molecule type" value="Genomic_DNA"/>
</dbReference>
<evidence type="ECO:0000313" key="2">
    <source>
        <dbReference type="Proteomes" id="UP000305948"/>
    </source>
</evidence>
<reference evidence="1 2" key="1">
    <citation type="journal article" date="2019" name="Nat. Ecol. Evol.">
        <title>Megaphylogeny resolves global patterns of mushroom evolution.</title>
        <authorList>
            <person name="Varga T."/>
            <person name="Krizsan K."/>
            <person name="Foldi C."/>
            <person name="Dima B."/>
            <person name="Sanchez-Garcia M."/>
            <person name="Sanchez-Ramirez S."/>
            <person name="Szollosi G.J."/>
            <person name="Szarkandi J.G."/>
            <person name="Papp V."/>
            <person name="Albert L."/>
            <person name="Andreopoulos W."/>
            <person name="Angelini C."/>
            <person name="Antonin V."/>
            <person name="Barry K.W."/>
            <person name="Bougher N.L."/>
            <person name="Buchanan P."/>
            <person name="Buyck B."/>
            <person name="Bense V."/>
            <person name="Catcheside P."/>
            <person name="Chovatia M."/>
            <person name="Cooper J."/>
            <person name="Damon W."/>
            <person name="Desjardin D."/>
            <person name="Finy P."/>
            <person name="Geml J."/>
            <person name="Haridas S."/>
            <person name="Hughes K."/>
            <person name="Justo A."/>
            <person name="Karasinski D."/>
            <person name="Kautmanova I."/>
            <person name="Kiss B."/>
            <person name="Kocsube S."/>
            <person name="Kotiranta H."/>
            <person name="LaButti K.M."/>
            <person name="Lechner B.E."/>
            <person name="Liimatainen K."/>
            <person name="Lipzen A."/>
            <person name="Lukacs Z."/>
            <person name="Mihaltcheva S."/>
            <person name="Morgado L.N."/>
            <person name="Niskanen T."/>
            <person name="Noordeloos M.E."/>
            <person name="Ohm R.A."/>
            <person name="Ortiz-Santana B."/>
            <person name="Ovrebo C."/>
            <person name="Racz N."/>
            <person name="Riley R."/>
            <person name="Savchenko A."/>
            <person name="Shiryaev A."/>
            <person name="Soop K."/>
            <person name="Spirin V."/>
            <person name="Szebenyi C."/>
            <person name="Tomsovsky M."/>
            <person name="Tulloss R.E."/>
            <person name="Uehling J."/>
            <person name="Grigoriev I.V."/>
            <person name="Vagvolgyi C."/>
            <person name="Papp T."/>
            <person name="Martin F.M."/>
            <person name="Miettinen O."/>
            <person name="Hibbett D.S."/>
            <person name="Nagy L.G."/>
        </authorList>
    </citation>
    <scope>NUCLEOTIDE SEQUENCE [LARGE SCALE GENOMIC DNA]</scope>
    <source>
        <strain evidence="1 2">OMC1185</strain>
    </source>
</reference>
<sequence>MFSAPGTLDRLLADFCVYSHAIWTLNTPTPLRQILKGPSATRLWFHRDRSVRQSACRLLCAPRCKKRRFIKSQQMLSDPAIRHTLGPFTALCVWTHLIQDRHMLDRSRLAIL</sequence>
<proteinExistence type="predicted"/>
<accession>A0A5C3NAP3</accession>
<dbReference type="AlphaFoldDB" id="A0A5C3NAP3"/>